<evidence type="ECO:0000313" key="3">
    <source>
        <dbReference type="Proteomes" id="UP000008827"/>
    </source>
</evidence>
<dbReference type="AlphaFoldDB" id="A0A0R0ITT1"/>
<dbReference type="InParanoid" id="A0A0R0ITT1"/>
<proteinExistence type="predicted"/>
<evidence type="ECO:0000313" key="1">
    <source>
        <dbReference type="EMBL" id="KRH42383.1"/>
    </source>
</evidence>
<protein>
    <submittedName>
        <fullName evidence="1 2">Uncharacterized protein</fullName>
    </submittedName>
</protein>
<gene>
    <name evidence="1" type="ORF">GLYMA_08G086400</name>
</gene>
<evidence type="ECO:0000313" key="2">
    <source>
        <dbReference type="EnsemblPlants" id="KRH42383"/>
    </source>
</evidence>
<dbReference type="EnsemblPlants" id="KRH42383">
    <property type="protein sequence ID" value="KRH42383"/>
    <property type="gene ID" value="GLYMA_08G086400"/>
</dbReference>
<keyword evidence="3" id="KW-1185">Reference proteome</keyword>
<reference evidence="2" key="2">
    <citation type="submission" date="2018-02" db="UniProtKB">
        <authorList>
            <consortium name="EnsemblPlants"/>
        </authorList>
    </citation>
    <scope>IDENTIFICATION</scope>
    <source>
        <strain evidence="2">Williams 82</strain>
    </source>
</reference>
<name>A0A0R0ITT1_SOYBN</name>
<sequence length="87" mass="9707">MTQFQSPFLLIRKALPYPICKFLHPSLPDVLFAYNLQIFTPRCHHHPRLSPPVPSIVPPFGCSNVQTEGHSHSSLPLLTVSCSVFGI</sequence>
<reference evidence="1 2" key="1">
    <citation type="journal article" date="2010" name="Nature">
        <title>Genome sequence of the palaeopolyploid soybean.</title>
        <authorList>
            <person name="Schmutz J."/>
            <person name="Cannon S.B."/>
            <person name="Schlueter J."/>
            <person name="Ma J."/>
            <person name="Mitros T."/>
            <person name="Nelson W."/>
            <person name="Hyten D.L."/>
            <person name="Song Q."/>
            <person name="Thelen J.J."/>
            <person name="Cheng J."/>
            <person name="Xu D."/>
            <person name="Hellsten U."/>
            <person name="May G.D."/>
            <person name="Yu Y."/>
            <person name="Sakurai T."/>
            <person name="Umezawa T."/>
            <person name="Bhattacharyya M.K."/>
            <person name="Sandhu D."/>
            <person name="Valliyodan B."/>
            <person name="Lindquist E."/>
            <person name="Peto M."/>
            <person name="Grant D."/>
            <person name="Shu S."/>
            <person name="Goodstein D."/>
            <person name="Barry K."/>
            <person name="Futrell-Griggs M."/>
            <person name="Abernathy B."/>
            <person name="Du J."/>
            <person name="Tian Z."/>
            <person name="Zhu L."/>
            <person name="Gill N."/>
            <person name="Joshi T."/>
            <person name="Libault M."/>
            <person name="Sethuraman A."/>
            <person name="Zhang X.-C."/>
            <person name="Shinozaki K."/>
            <person name="Nguyen H.T."/>
            <person name="Wing R.A."/>
            <person name="Cregan P."/>
            <person name="Specht J."/>
            <person name="Grimwood J."/>
            <person name="Rokhsar D."/>
            <person name="Stacey G."/>
            <person name="Shoemaker R.C."/>
            <person name="Jackson S.A."/>
        </authorList>
    </citation>
    <scope>NUCLEOTIDE SEQUENCE</scope>
    <source>
        <strain evidence="2">cv. Williams 82</strain>
        <tissue evidence="1">Callus</tissue>
    </source>
</reference>
<dbReference type="Proteomes" id="UP000008827">
    <property type="component" value="Chromosome 8"/>
</dbReference>
<dbReference type="Gramene" id="KRH42383">
    <property type="protein sequence ID" value="KRH42383"/>
    <property type="gene ID" value="GLYMA_08G086400"/>
</dbReference>
<dbReference type="EMBL" id="CM000841">
    <property type="protein sequence ID" value="KRH42383.1"/>
    <property type="molecule type" value="Genomic_DNA"/>
</dbReference>
<accession>A0A0R0ITT1</accession>
<reference evidence="1" key="3">
    <citation type="submission" date="2018-07" db="EMBL/GenBank/DDBJ databases">
        <title>WGS assembly of Glycine max.</title>
        <authorList>
            <person name="Schmutz J."/>
            <person name="Cannon S."/>
            <person name="Schlueter J."/>
            <person name="Ma J."/>
            <person name="Mitros T."/>
            <person name="Nelson W."/>
            <person name="Hyten D."/>
            <person name="Song Q."/>
            <person name="Thelen J."/>
            <person name="Cheng J."/>
            <person name="Xu D."/>
            <person name="Hellsten U."/>
            <person name="May G."/>
            <person name="Yu Y."/>
            <person name="Sakurai T."/>
            <person name="Umezawa T."/>
            <person name="Bhattacharyya M."/>
            <person name="Sandhu D."/>
            <person name="Valliyodan B."/>
            <person name="Lindquist E."/>
            <person name="Peto M."/>
            <person name="Grant D."/>
            <person name="Shu S."/>
            <person name="Goodstein D."/>
            <person name="Barry K."/>
            <person name="Futrell-Griggs M."/>
            <person name="Abernathy B."/>
            <person name="Du J."/>
            <person name="Tian Z."/>
            <person name="Zhu L."/>
            <person name="Gill N."/>
            <person name="Joshi T."/>
            <person name="Libault M."/>
            <person name="Sethuraman A."/>
            <person name="Zhang X."/>
            <person name="Shinozaki K."/>
            <person name="Nguyen H."/>
            <person name="Wing R."/>
            <person name="Cregan P."/>
            <person name="Specht J."/>
            <person name="Grimwood J."/>
            <person name="Rokhsar D."/>
            <person name="Stacey G."/>
            <person name="Shoemaker R."/>
            <person name="Jackson S."/>
        </authorList>
    </citation>
    <scope>NUCLEOTIDE SEQUENCE</scope>
    <source>
        <tissue evidence="1">Callus</tissue>
    </source>
</reference>
<organism evidence="1">
    <name type="scientific">Glycine max</name>
    <name type="common">Soybean</name>
    <name type="synonym">Glycine hispida</name>
    <dbReference type="NCBI Taxonomy" id="3847"/>
    <lineage>
        <taxon>Eukaryota</taxon>
        <taxon>Viridiplantae</taxon>
        <taxon>Streptophyta</taxon>
        <taxon>Embryophyta</taxon>
        <taxon>Tracheophyta</taxon>
        <taxon>Spermatophyta</taxon>
        <taxon>Magnoliopsida</taxon>
        <taxon>eudicotyledons</taxon>
        <taxon>Gunneridae</taxon>
        <taxon>Pentapetalae</taxon>
        <taxon>rosids</taxon>
        <taxon>fabids</taxon>
        <taxon>Fabales</taxon>
        <taxon>Fabaceae</taxon>
        <taxon>Papilionoideae</taxon>
        <taxon>50 kb inversion clade</taxon>
        <taxon>NPAAA clade</taxon>
        <taxon>indigoferoid/millettioid clade</taxon>
        <taxon>Phaseoleae</taxon>
        <taxon>Glycine</taxon>
        <taxon>Glycine subgen. Soja</taxon>
    </lineage>
</organism>